<dbReference type="EMBL" id="LN890539">
    <property type="protein sequence ID" value="CUS23219.1"/>
    <property type="molecule type" value="Genomic_DNA"/>
</dbReference>
<organism evidence="3 4">
    <name type="scientific">Lachancea quebecensis</name>
    <dbReference type="NCBI Taxonomy" id="1654605"/>
    <lineage>
        <taxon>Eukaryota</taxon>
        <taxon>Fungi</taxon>
        <taxon>Dikarya</taxon>
        <taxon>Ascomycota</taxon>
        <taxon>Saccharomycotina</taxon>
        <taxon>Saccharomycetes</taxon>
        <taxon>Saccharomycetales</taxon>
        <taxon>Saccharomycetaceae</taxon>
        <taxon>Lachancea</taxon>
    </lineage>
</organism>
<dbReference type="Gene3D" id="1.20.5.370">
    <property type="match status" value="1"/>
</dbReference>
<name>A0A0P1KSS1_9SACH</name>
<reference evidence="4" key="1">
    <citation type="submission" date="2015-10" db="EMBL/GenBank/DDBJ databases">
        <authorList>
            <person name="Devillers H."/>
        </authorList>
    </citation>
    <scope>NUCLEOTIDE SEQUENCE [LARGE SCALE GENOMIC DNA]</scope>
</reference>
<evidence type="ECO:0000313" key="3">
    <source>
        <dbReference type="EMBL" id="CUS23219.1"/>
    </source>
</evidence>
<keyword evidence="1" id="KW-0175">Coiled coil</keyword>
<proteinExistence type="predicted"/>
<accession>A0A0P1KSS1</accession>
<sequence length="407" mass="46812">MRFISCIPVISEDDDTGVVLCQAEFSDDRCCDLKHLQDISIKELLASEGSEIAAIKDVSFEQLRCFSHTDALKSWYELVIVLSAGFFRLDIDRSWAEKAQWGFHYVNCTWKLAFETRIPGLTKRFCELELAPAREKEVDLFEMSMKLYQDYVAANQRIHQLEQKCKELQNSVNDSQRKQKEDEEMIKKRDERTRTLVIGLLNEKKAMIRRLQTRLEENRAPEDIPDEYLINRFVSQPVSRMTSPRKRASLCKSGTPSPKKKALKTLVKQEEEQDQWDDFGEDNVELMGINRERTVSTPNLRLELSSSVKNPFSDETWDLKAVKDKCFTPKRQSASPAGSIPGATVMVEQQEEPSILDVTKTPRNKEGKAKQSMDKETDQVMEQESEEETEGETEEETEGETEAETDA</sequence>
<evidence type="ECO:0000313" key="4">
    <source>
        <dbReference type="Proteomes" id="UP000236544"/>
    </source>
</evidence>
<dbReference type="InterPro" id="IPR014751">
    <property type="entry name" value="XRCC4-like_C"/>
</dbReference>
<feature type="coiled-coil region" evidence="1">
    <location>
        <begin position="151"/>
        <end position="185"/>
    </location>
</feature>
<feature type="compositionally biased region" description="Basic and acidic residues" evidence="2">
    <location>
        <begin position="363"/>
        <end position="378"/>
    </location>
</feature>
<gene>
    <name evidence="3" type="ORF">LAQU0_S08e04764g</name>
</gene>
<dbReference type="AlphaFoldDB" id="A0A0P1KSS1"/>
<dbReference type="Proteomes" id="UP000236544">
    <property type="component" value="Unassembled WGS sequence"/>
</dbReference>
<keyword evidence="4" id="KW-1185">Reference proteome</keyword>
<evidence type="ECO:0000256" key="1">
    <source>
        <dbReference type="SAM" id="Coils"/>
    </source>
</evidence>
<dbReference type="OrthoDB" id="4067005at2759"/>
<dbReference type="SUPFAM" id="SSF58022">
    <property type="entry name" value="XRCC4, C-terminal oligomerization domain"/>
    <property type="match status" value="1"/>
</dbReference>
<protein>
    <submittedName>
        <fullName evidence="3">LAQU0S08e04764g1_1</fullName>
    </submittedName>
</protein>
<feature type="region of interest" description="Disordered" evidence="2">
    <location>
        <begin position="329"/>
        <end position="407"/>
    </location>
</feature>
<feature type="compositionally biased region" description="Acidic residues" evidence="2">
    <location>
        <begin position="379"/>
        <end position="407"/>
    </location>
</feature>
<evidence type="ECO:0000256" key="2">
    <source>
        <dbReference type="SAM" id="MobiDB-lite"/>
    </source>
</evidence>